<evidence type="ECO:0000313" key="8">
    <source>
        <dbReference type="EMBL" id="ETV93623.1"/>
    </source>
</evidence>
<dbReference type="GO" id="GO:0008506">
    <property type="term" value="F:sucrose:proton symporter activity"/>
    <property type="evidence" value="ECO:0007669"/>
    <property type="project" value="TreeGrafter"/>
</dbReference>
<gene>
    <name evidence="8" type="ORF">H310_12406</name>
</gene>
<sequence length="537" mass="59949">MDCPDDRTSQRQPRRACYCKTWRCFERVPNRWAPWQKAGPKASAQRRRPVPSVRPCARRAETSRGMRASSTRSVALIMHVGDERPGCSLVFFLLVCAPMMAVKMSWSAQWAALGPMLNDILEESWRTQLVQLIGPITGIIVAPAVGVHSDRNTSKYGQRRPYIFLSALSTILCWCVMAYVKVWFEAQPTMFGLLTILCYVWMDVTVNVLQTVTFLLISDVAGPRQVTGSAIAHMYGILGQMVVSMYISLAKNPRNDPQPFFALLISVMFLTVMPVCYFVRENPWEAMRRIAPGSTLENGPSTAYPMQAVSIWTAWYVGIRTLPGPLFVYWLAGLCLQYGYQSYNGVKTIFFGENVYNGTKRSPLCMTVECTAADDLYTEGVNMATGAADQFYNALAMFTLVFLPLLVQKFGVRNVIQYTFLPHCLLLAMALYHPVAFSVIVVGLTALGQITVFVLQVPLILHVAGFRDEKVLGLYLGAFNTATCLGQMLNFATATLVNWMYSSVRDGNVLAILIGGVFSVCAVLIIVFKFHVKLHSW</sequence>
<dbReference type="VEuPathDB" id="FungiDB:H310_12406"/>
<feature type="transmembrane region" description="Helical" evidence="7">
    <location>
        <begin position="439"/>
        <end position="461"/>
    </location>
</feature>
<dbReference type="InterPro" id="IPR036259">
    <property type="entry name" value="MFS_trans_sf"/>
</dbReference>
<evidence type="ECO:0000256" key="4">
    <source>
        <dbReference type="ARBA" id="ARBA00022989"/>
    </source>
</evidence>
<feature type="region of interest" description="Disordered" evidence="6">
    <location>
        <begin position="36"/>
        <end position="64"/>
    </location>
</feature>
<feature type="transmembrane region" description="Helical" evidence="7">
    <location>
        <begin position="190"/>
        <end position="217"/>
    </location>
</feature>
<feature type="transmembrane region" description="Helical" evidence="7">
    <location>
        <begin position="322"/>
        <end position="340"/>
    </location>
</feature>
<dbReference type="AlphaFoldDB" id="A0A024THT5"/>
<feature type="transmembrane region" description="Helical" evidence="7">
    <location>
        <begin position="473"/>
        <end position="497"/>
    </location>
</feature>
<name>A0A024THT5_9STRA</name>
<keyword evidence="3 7" id="KW-0812">Transmembrane</keyword>
<keyword evidence="4 7" id="KW-1133">Transmembrane helix</keyword>
<accession>A0A024THT5</accession>
<dbReference type="GO" id="GO:0016020">
    <property type="term" value="C:membrane"/>
    <property type="evidence" value="ECO:0007669"/>
    <property type="project" value="UniProtKB-SubCell"/>
</dbReference>
<dbReference type="eggNOG" id="KOG0637">
    <property type="taxonomic scope" value="Eukaryota"/>
</dbReference>
<feature type="transmembrane region" description="Helical" evidence="7">
    <location>
        <begin position="509"/>
        <end position="528"/>
    </location>
</feature>
<feature type="transmembrane region" description="Helical" evidence="7">
    <location>
        <begin position="229"/>
        <end position="248"/>
    </location>
</feature>
<feature type="transmembrane region" description="Helical" evidence="7">
    <location>
        <begin position="161"/>
        <end position="184"/>
    </location>
</feature>
<organism evidence="8">
    <name type="scientific">Aphanomyces invadans</name>
    <dbReference type="NCBI Taxonomy" id="157072"/>
    <lineage>
        <taxon>Eukaryota</taxon>
        <taxon>Sar</taxon>
        <taxon>Stramenopiles</taxon>
        <taxon>Oomycota</taxon>
        <taxon>Saprolegniomycetes</taxon>
        <taxon>Saprolegniales</taxon>
        <taxon>Verrucalvaceae</taxon>
        <taxon>Aphanomyces</taxon>
    </lineage>
</organism>
<reference evidence="8" key="1">
    <citation type="submission" date="2013-12" db="EMBL/GenBank/DDBJ databases">
        <title>The Genome Sequence of Aphanomyces invadans NJM9701.</title>
        <authorList>
            <consortium name="The Broad Institute Genomics Platform"/>
            <person name="Russ C."/>
            <person name="Tyler B."/>
            <person name="van West P."/>
            <person name="Dieguez-Uribeondo J."/>
            <person name="Young S.K."/>
            <person name="Zeng Q."/>
            <person name="Gargeya S."/>
            <person name="Fitzgerald M."/>
            <person name="Abouelleil A."/>
            <person name="Alvarado L."/>
            <person name="Chapman S.B."/>
            <person name="Gainer-Dewar J."/>
            <person name="Goldberg J."/>
            <person name="Griggs A."/>
            <person name="Gujja S."/>
            <person name="Hansen M."/>
            <person name="Howarth C."/>
            <person name="Imamovic A."/>
            <person name="Ireland A."/>
            <person name="Larimer J."/>
            <person name="McCowan C."/>
            <person name="Murphy C."/>
            <person name="Pearson M."/>
            <person name="Poon T.W."/>
            <person name="Priest M."/>
            <person name="Roberts A."/>
            <person name="Saif S."/>
            <person name="Shea T."/>
            <person name="Sykes S."/>
            <person name="Wortman J."/>
            <person name="Nusbaum C."/>
            <person name="Birren B."/>
        </authorList>
    </citation>
    <scope>NUCLEOTIDE SEQUENCE [LARGE SCALE GENOMIC DNA]</scope>
    <source>
        <strain evidence="8">NJM9701</strain>
    </source>
</reference>
<evidence type="ECO:0008006" key="9">
    <source>
        <dbReference type="Google" id="ProtNLM"/>
    </source>
</evidence>
<dbReference type="SUPFAM" id="SSF103473">
    <property type="entry name" value="MFS general substrate transporter"/>
    <property type="match status" value="1"/>
</dbReference>
<evidence type="ECO:0000256" key="2">
    <source>
        <dbReference type="ARBA" id="ARBA00022448"/>
    </source>
</evidence>
<evidence type="ECO:0000256" key="7">
    <source>
        <dbReference type="SAM" id="Phobius"/>
    </source>
</evidence>
<comment type="subcellular location">
    <subcellularLocation>
        <location evidence="1">Membrane</location>
        <topology evidence="1">Multi-pass membrane protein</topology>
    </subcellularLocation>
</comment>
<feature type="transmembrane region" description="Helical" evidence="7">
    <location>
        <begin position="87"/>
        <end position="108"/>
    </location>
</feature>
<dbReference type="Pfam" id="PF13347">
    <property type="entry name" value="MFS_2"/>
    <property type="match status" value="1"/>
</dbReference>
<keyword evidence="2" id="KW-0813">Transport</keyword>
<dbReference type="EMBL" id="KI913990">
    <property type="protein sequence ID" value="ETV93623.1"/>
    <property type="molecule type" value="Genomic_DNA"/>
</dbReference>
<keyword evidence="5 7" id="KW-0472">Membrane</keyword>
<evidence type="ECO:0000256" key="1">
    <source>
        <dbReference type="ARBA" id="ARBA00004141"/>
    </source>
</evidence>
<protein>
    <recommendedName>
        <fullName evidence="9">Major facilitator superfamily (MFS) profile domain-containing protein</fullName>
    </recommendedName>
</protein>
<dbReference type="PANTHER" id="PTHR19432">
    <property type="entry name" value="SUGAR TRANSPORTER"/>
    <property type="match status" value="1"/>
</dbReference>
<evidence type="ECO:0000256" key="6">
    <source>
        <dbReference type="SAM" id="MobiDB-lite"/>
    </source>
</evidence>
<dbReference type="GeneID" id="20089456"/>
<feature type="transmembrane region" description="Helical" evidence="7">
    <location>
        <begin position="391"/>
        <end position="408"/>
    </location>
</feature>
<evidence type="ECO:0000256" key="3">
    <source>
        <dbReference type="ARBA" id="ARBA00022692"/>
    </source>
</evidence>
<dbReference type="OrthoDB" id="28755at2759"/>
<feature type="transmembrane region" description="Helical" evidence="7">
    <location>
        <begin position="260"/>
        <end position="279"/>
    </location>
</feature>
<feature type="transmembrane region" description="Helical" evidence="7">
    <location>
        <begin position="128"/>
        <end position="149"/>
    </location>
</feature>
<dbReference type="RefSeq" id="XP_008877664.1">
    <property type="nucleotide sequence ID" value="XM_008879442.1"/>
</dbReference>
<proteinExistence type="predicted"/>
<feature type="transmembrane region" description="Helical" evidence="7">
    <location>
        <begin position="415"/>
        <end position="433"/>
    </location>
</feature>
<evidence type="ECO:0000256" key="5">
    <source>
        <dbReference type="ARBA" id="ARBA00023136"/>
    </source>
</evidence>
<dbReference type="Gene3D" id="1.20.1250.20">
    <property type="entry name" value="MFS general substrate transporter like domains"/>
    <property type="match status" value="1"/>
</dbReference>
<dbReference type="PANTHER" id="PTHR19432:SF26">
    <property type="entry name" value="MAJOR FACILITATOR SUPERFAMILY (MFS) PROFILE DOMAIN-CONTAINING PROTEIN"/>
    <property type="match status" value="1"/>
</dbReference>